<dbReference type="InterPro" id="IPR055170">
    <property type="entry name" value="GFO_IDH_MocA-like_dom"/>
</dbReference>
<reference evidence="3 4" key="1">
    <citation type="submission" date="2019-02" db="EMBL/GenBank/DDBJ databases">
        <title>Deep-cultivation of Planctomycetes and their phenomic and genomic characterization uncovers novel biology.</title>
        <authorList>
            <person name="Wiegand S."/>
            <person name="Jogler M."/>
            <person name="Boedeker C."/>
            <person name="Pinto D."/>
            <person name="Vollmers J."/>
            <person name="Rivas-Marin E."/>
            <person name="Kohn T."/>
            <person name="Peeters S.H."/>
            <person name="Heuer A."/>
            <person name="Rast P."/>
            <person name="Oberbeckmann S."/>
            <person name="Bunk B."/>
            <person name="Jeske O."/>
            <person name="Meyerdierks A."/>
            <person name="Storesund J.E."/>
            <person name="Kallscheuer N."/>
            <person name="Luecker S."/>
            <person name="Lage O.M."/>
            <person name="Pohl T."/>
            <person name="Merkel B.J."/>
            <person name="Hornburger P."/>
            <person name="Mueller R.-W."/>
            <person name="Bruemmer F."/>
            <person name="Labrenz M."/>
            <person name="Spormann A.M."/>
            <person name="Op den Camp H."/>
            <person name="Overmann J."/>
            <person name="Amann R."/>
            <person name="Jetten M.S.M."/>
            <person name="Mascher T."/>
            <person name="Medema M.H."/>
            <person name="Devos D.P."/>
            <person name="Kaster A.-K."/>
            <person name="Ovreas L."/>
            <person name="Rohde M."/>
            <person name="Galperin M.Y."/>
            <person name="Jogler C."/>
        </authorList>
    </citation>
    <scope>NUCLEOTIDE SEQUENCE [LARGE SCALE GENOMIC DNA]</scope>
    <source>
        <strain evidence="3 4">Mal4</strain>
    </source>
</reference>
<dbReference type="PANTHER" id="PTHR43708">
    <property type="entry name" value="CONSERVED EXPRESSED OXIDOREDUCTASE (EUROFUNG)"/>
    <property type="match status" value="1"/>
</dbReference>
<dbReference type="RefSeq" id="WP_145367617.1">
    <property type="nucleotide sequence ID" value="NZ_CP036275.1"/>
</dbReference>
<feature type="domain" description="Gfo/Idh/MocA-like oxidoreductase N-terminal" evidence="1">
    <location>
        <begin position="4"/>
        <end position="124"/>
    </location>
</feature>
<dbReference type="Gene3D" id="3.30.360.10">
    <property type="entry name" value="Dihydrodipicolinate Reductase, domain 2"/>
    <property type="match status" value="1"/>
</dbReference>
<dbReference type="KEGG" id="mri:Mal4_12870"/>
<dbReference type="Pfam" id="PF22725">
    <property type="entry name" value="GFO_IDH_MocA_C3"/>
    <property type="match status" value="1"/>
</dbReference>
<protein>
    <submittedName>
        <fullName evidence="3">Inositol 2-dehydrogenase</fullName>
        <ecNumber evidence="3">1.1.1.18</ecNumber>
    </submittedName>
</protein>
<accession>A0A517Z3B8</accession>
<dbReference type="SUPFAM" id="SSF51735">
    <property type="entry name" value="NAD(P)-binding Rossmann-fold domains"/>
    <property type="match status" value="1"/>
</dbReference>
<evidence type="ECO:0000259" key="2">
    <source>
        <dbReference type="Pfam" id="PF22725"/>
    </source>
</evidence>
<dbReference type="InterPro" id="IPR051317">
    <property type="entry name" value="Gfo/Idh/MocA_oxidoreduct"/>
</dbReference>
<dbReference type="Pfam" id="PF01408">
    <property type="entry name" value="GFO_IDH_MocA"/>
    <property type="match status" value="1"/>
</dbReference>
<dbReference type="Proteomes" id="UP000320496">
    <property type="component" value="Chromosome"/>
</dbReference>
<evidence type="ECO:0000313" key="4">
    <source>
        <dbReference type="Proteomes" id="UP000320496"/>
    </source>
</evidence>
<dbReference type="EMBL" id="CP036275">
    <property type="protein sequence ID" value="QDU36984.1"/>
    <property type="molecule type" value="Genomic_DNA"/>
</dbReference>
<keyword evidence="3" id="KW-0560">Oxidoreductase</keyword>
<keyword evidence="4" id="KW-1185">Reference proteome</keyword>
<dbReference type="PANTHER" id="PTHR43708:SF1">
    <property type="entry name" value="GALACTOSE_LACTOSE METABOLISM REGULATORY PROTEIN GAL80"/>
    <property type="match status" value="1"/>
</dbReference>
<dbReference type="InterPro" id="IPR000683">
    <property type="entry name" value="Gfo/Idh/MocA-like_OxRdtase_N"/>
</dbReference>
<dbReference type="OrthoDB" id="9815825at2"/>
<dbReference type="GO" id="GO:0000166">
    <property type="term" value="F:nucleotide binding"/>
    <property type="evidence" value="ECO:0007669"/>
    <property type="project" value="InterPro"/>
</dbReference>
<dbReference type="Gene3D" id="3.40.50.720">
    <property type="entry name" value="NAD(P)-binding Rossmann-like Domain"/>
    <property type="match status" value="1"/>
</dbReference>
<dbReference type="GO" id="GO:0050112">
    <property type="term" value="F:inositol 2-dehydrogenase (NAD+) activity"/>
    <property type="evidence" value="ECO:0007669"/>
    <property type="project" value="UniProtKB-EC"/>
</dbReference>
<dbReference type="AlphaFoldDB" id="A0A517Z3B8"/>
<organism evidence="3 4">
    <name type="scientific">Maioricimonas rarisocia</name>
    <dbReference type="NCBI Taxonomy" id="2528026"/>
    <lineage>
        <taxon>Bacteria</taxon>
        <taxon>Pseudomonadati</taxon>
        <taxon>Planctomycetota</taxon>
        <taxon>Planctomycetia</taxon>
        <taxon>Planctomycetales</taxon>
        <taxon>Planctomycetaceae</taxon>
        <taxon>Maioricimonas</taxon>
    </lineage>
</organism>
<gene>
    <name evidence="3" type="primary">iolG_4</name>
    <name evidence="3" type="ORF">Mal4_12870</name>
</gene>
<evidence type="ECO:0000259" key="1">
    <source>
        <dbReference type="Pfam" id="PF01408"/>
    </source>
</evidence>
<dbReference type="InterPro" id="IPR036291">
    <property type="entry name" value="NAD(P)-bd_dom_sf"/>
</dbReference>
<dbReference type="SUPFAM" id="SSF55347">
    <property type="entry name" value="Glyceraldehyde-3-phosphate dehydrogenase-like, C-terminal domain"/>
    <property type="match status" value="1"/>
</dbReference>
<name>A0A517Z3B8_9PLAN</name>
<proteinExistence type="predicted"/>
<evidence type="ECO:0000313" key="3">
    <source>
        <dbReference type="EMBL" id="QDU36984.1"/>
    </source>
</evidence>
<dbReference type="EC" id="1.1.1.18" evidence="3"/>
<sequence>MSRIKYGQIGVGHAHAGKLSVYRESDDYEVIGIVEPDPELRKRAENSPVFRDLPWMTAEELLNQPGLQVVGVETRIGDLLDTAEQCIAAGKHVHLDKPAGESFPQYQRILADAARQKLAVQMGYMYRYNPAVVMLRDFLQKGWLGEPFEVHCVMSKLMNAGSRQSLVEYTGGTMFELGCHLIDLVVGVLGGPQLVHAFPRHSSPIEDTLLDNMLAVFEYPNATATIRSSVNEVDGFARRHFVVCGTEGTFHIQPLDNPKAKVAFHTARGDYRKGYQEVEFPKYRRYVGDAADLAKIVRQEKEPDFTYEHDLAVQRSVLRASGLPVA</sequence>
<feature type="domain" description="GFO/IDH/MocA-like oxidoreductase" evidence="2">
    <location>
        <begin position="134"/>
        <end position="250"/>
    </location>
</feature>